<dbReference type="OrthoDB" id="9793825at2"/>
<dbReference type="Proteomes" id="UP000295238">
    <property type="component" value="Unassembled WGS sequence"/>
</dbReference>
<evidence type="ECO:0000256" key="1">
    <source>
        <dbReference type="ARBA" id="ARBA00006484"/>
    </source>
</evidence>
<sequence length="277" mass="29342">MPKTWFITGINSGLGREMATQALERGDRVAGTVRKRGSVDDLKARYPDKLWVAELDLTHVEAIEGCVKAAFAEFGSIDVIVNNAGYGLFGAAEGLSTEQIRHQIDTNLVGPIEVTRVAIPYLRQQCSGRIIAISTYGGQATHPGASLYHASKWGLEGFFESLSQELAPLGIGVTIVEPGAARTTFREAAAANAGSAPDAYNGTPVGMVKAFLSDSSRMPVGDPVRMAAAILESASQAVAPRRLVLGSDALAAIEKALQARTQELESSRAIAPTTDFR</sequence>
<evidence type="ECO:0000256" key="2">
    <source>
        <dbReference type="ARBA" id="ARBA00023002"/>
    </source>
</evidence>
<dbReference type="Pfam" id="PF00106">
    <property type="entry name" value="adh_short"/>
    <property type="match status" value="1"/>
</dbReference>
<organism evidence="4 5">
    <name type="scientific">Rhizobium deserti</name>
    <dbReference type="NCBI Taxonomy" id="2547961"/>
    <lineage>
        <taxon>Bacteria</taxon>
        <taxon>Pseudomonadati</taxon>
        <taxon>Pseudomonadota</taxon>
        <taxon>Alphaproteobacteria</taxon>
        <taxon>Hyphomicrobiales</taxon>
        <taxon>Rhizobiaceae</taxon>
        <taxon>Rhizobium/Agrobacterium group</taxon>
        <taxon>Rhizobium</taxon>
    </lineage>
</organism>
<comment type="similarity">
    <text evidence="1 3">Belongs to the short-chain dehydrogenases/reductases (SDR) family.</text>
</comment>
<dbReference type="SUPFAM" id="SSF51735">
    <property type="entry name" value="NAD(P)-binding Rossmann-fold domains"/>
    <property type="match status" value="1"/>
</dbReference>
<evidence type="ECO:0000313" key="5">
    <source>
        <dbReference type="Proteomes" id="UP000295238"/>
    </source>
</evidence>
<name>A0A4V3ANH1_9HYPH</name>
<evidence type="ECO:0000256" key="3">
    <source>
        <dbReference type="RuleBase" id="RU000363"/>
    </source>
</evidence>
<keyword evidence="5" id="KW-1185">Reference proteome</keyword>
<dbReference type="PANTHER" id="PTHR43976:SF16">
    <property type="entry name" value="SHORT-CHAIN DEHYDROGENASE_REDUCTASE FAMILY PROTEIN"/>
    <property type="match status" value="1"/>
</dbReference>
<dbReference type="InterPro" id="IPR002347">
    <property type="entry name" value="SDR_fam"/>
</dbReference>
<dbReference type="InterPro" id="IPR036291">
    <property type="entry name" value="NAD(P)-bd_dom_sf"/>
</dbReference>
<proteinExistence type="inferred from homology"/>
<evidence type="ECO:0000313" key="4">
    <source>
        <dbReference type="EMBL" id="TDK31208.1"/>
    </source>
</evidence>
<dbReference type="EMBL" id="SMTL01000007">
    <property type="protein sequence ID" value="TDK31208.1"/>
    <property type="molecule type" value="Genomic_DNA"/>
</dbReference>
<reference evidence="4 5" key="1">
    <citation type="submission" date="2019-03" db="EMBL/GenBank/DDBJ databases">
        <title>Rhizobium sp. nov., an bacterium isolated from biocrust in Mu Us Desert.</title>
        <authorList>
            <person name="Lixiong L."/>
        </authorList>
    </citation>
    <scope>NUCLEOTIDE SEQUENCE [LARGE SCALE GENOMIC DNA]</scope>
    <source>
        <strain evidence="4 5">SPY-1</strain>
    </source>
</reference>
<keyword evidence="2" id="KW-0560">Oxidoreductase</keyword>
<comment type="caution">
    <text evidence="4">The sequence shown here is derived from an EMBL/GenBank/DDBJ whole genome shotgun (WGS) entry which is preliminary data.</text>
</comment>
<protein>
    <submittedName>
        <fullName evidence="4">SDR family oxidoreductase</fullName>
    </submittedName>
</protein>
<accession>A0A4V3ANH1</accession>
<dbReference type="GO" id="GO:0016491">
    <property type="term" value="F:oxidoreductase activity"/>
    <property type="evidence" value="ECO:0007669"/>
    <property type="project" value="UniProtKB-KW"/>
</dbReference>
<dbReference type="InterPro" id="IPR051911">
    <property type="entry name" value="SDR_oxidoreductase"/>
</dbReference>
<dbReference type="Gene3D" id="3.40.50.720">
    <property type="entry name" value="NAD(P)-binding Rossmann-like Domain"/>
    <property type="match status" value="1"/>
</dbReference>
<dbReference type="CDD" id="cd05374">
    <property type="entry name" value="17beta-HSD-like_SDR_c"/>
    <property type="match status" value="1"/>
</dbReference>
<dbReference type="AlphaFoldDB" id="A0A4V3ANH1"/>
<dbReference type="PANTHER" id="PTHR43976">
    <property type="entry name" value="SHORT CHAIN DEHYDROGENASE"/>
    <property type="match status" value="1"/>
</dbReference>
<dbReference type="RefSeq" id="WP_133317924.1">
    <property type="nucleotide sequence ID" value="NZ_SMTL01000007.1"/>
</dbReference>
<dbReference type="PRINTS" id="PR00081">
    <property type="entry name" value="GDHRDH"/>
</dbReference>
<gene>
    <name evidence="4" type="ORF">E2F50_19840</name>
</gene>
<dbReference type="PRINTS" id="PR00080">
    <property type="entry name" value="SDRFAMILY"/>
</dbReference>
<dbReference type="NCBIfam" id="NF005065">
    <property type="entry name" value="PRK06482.1"/>
    <property type="match status" value="1"/>
</dbReference>